<dbReference type="Gene3D" id="2.130.10.10">
    <property type="entry name" value="YVTN repeat-like/Quinoprotein amine dehydrogenase"/>
    <property type="match status" value="1"/>
</dbReference>
<dbReference type="PANTHER" id="PTHR34512">
    <property type="entry name" value="CELL SURFACE PROTEIN"/>
    <property type="match status" value="1"/>
</dbReference>
<dbReference type="Proteomes" id="UP000535078">
    <property type="component" value="Unassembled WGS sequence"/>
</dbReference>
<evidence type="ECO:0000259" key="2">
    <source>
        <dbReference type="Pfam" id="PF13360"/>
    </source>
</evidence>
<evidence type="ECO:0000313" key="3">
    <source>
        <dbReference type="EMBL" id="NJB88205.1"/>
    </source>
</evidence>
<keyword evidence="1" id="KW-0732">Signal</keyword>
<dbReference type="InterPro" id="IPR018391">
    <property type="entry name" value="PQQ_b-propeller_rpt"/>
</dbReference>
<feature type="domain" description="Pyrrolo-quinoline quinone repeat" evidence="2">
    <location>
        <begin position="128"/>
        <end position="365"/>
    </location>
</feature>
<name>A0A7X6B724_9SPHN</name>
<accession>A0A7X6B724</accession>
<dbReference type="InterPro" id="IPR011047">
    <property type="entry name" value="Quinoprotein_ADH-like_sf"/>
</dbReference>
<proteinExistence type="predicted"/>
<organism evidence="3 4">
    <name type="scientific">Sphingopyxis italica</name>
    <dbReference type="NCBI Taxonomy" id="1129133"/>
    <lineage>
        <taxon>Bacteria</taxon>
        <taxon>Pseudomonadati</taxon>
        <taxon>Pseudomonadota</taxon>
        <taxon>Alphaproteobacteria</taxon>
        <taxon>Sphingomonadales</taxon>
        <taxon>Sphingomonadaceae</taxon>
        <taxon>Sphingopyxis</taxon>
    </lineage>
</organism>
<evidence type="ECO:0000313" key="4">
    <source>
        <dbReference type="Proteomes" id="UP000535078"/>
    </source>
</evidence>
<dbReference type="InterPro" id="IPR015943">
    <property type="entry name" value="WD40/YVTN_repeat-like_dom_sf"/>
</dbReference>
<dbReference type="PANTHER" id="PTHR34512:SF30">
    <property type="entry name" value="OUTER MEMBRANE PROTEIN ASSEMBLY FACTOR BAMB"/>
    <property type="match status" value="1"/>
</dbReference>
<protein>
    <submittedName>
        <fullName evidence="3">Outer membrane protein assembly factor BamB</fullName>
    </submittedName>
</protein>
<sequence length="449" mass="46727">MRPDNLRSARYGFYAALLALPLAACGVFKGDGPPKTPTIGERVSILSNDNSIKVDPATAAIAVVLPEPAVNAAWAQSGGNASKSMGHPALGATRAKLWEASISGSTNKQRLASSPVVADNRLFVVDTDAVVSAFAADTGAKLWSAAIGSTGKDFEDSLFGGGAAVDGNVVYATSGVGDVAALNVADGSVIWKVKPTGPLRGAPTIAFGGVYVISQDNQIYALNAASGAVQWQATASTEAGSVFGAASPAAGQGTIVAGFSSGEVQAYRYENGRDLWEDALARTSMALSVSTLTDVDADPVIDRGHVFALGQGGRMASYELVTGQRSWEISIAGISTPYVVGEWVYAMTDDGKLLCVARGSGKVRWLQQLARFRVETEKKKKDPIRWTGPILAGGRLIAVNSEGTLAEYSPTDGSLLASTEFDSSLSQSPIVANNILYILSDDGKITAWR</sequence>
<evidence type="ECO:0000256" key="1">
    <source>
        <dbReference type="SAM" id="SignalP"/>
    </source>
</evidence>
<gene>
    <name evidence="3" type="ORF">GGR90_000357</name>
</gene>
<keyword evidence="4" id="KW-1185">Reference proteome</keyword>
<reference evidence="3 4" key="1">
    <citation type="submission" date="2020-03" db="EMBL/GenBank/DDBJ databases">
        <title>Genomic Encyclopedia of Type Strains, Phase IV (KMG-IV): sequencing the most valuable type-strain genomes for metagenomic binning, comparative biology and taxonomic classification.</title>
        <authorList>
            <person name="Goeker M."/>
        </authorList>
    </citation>
    <scope>NUCLEOTIDE SEQUENCE [LARGE SCALE GENOMIC DNA]</scope>
    <source>
        <strain evidence="3 4">DSM 25229</strain>
    </source>
</reference>
<dbReference type="EMBL" id="JAATIT010000001">
    <property type="protein sequence ID" value="NJB88205.1"/>
    <property type="molecule type" value="Genomic_DNA"/>
</dbReference>
<comment type="caution">
    <text evidence="3">The sequence shown here is derived from an EMBL/GenBank/DDBJ whole genome shotgun (WGS) entry which is preliminary data.</text>
</comment>
<feature type="signal peptide" evidence="1">
    <location>
        <begin position="1"/>
        <end position="29"/>
    </location>
</feature>
<dbReference type="RefSeq" id="WP_167918923.1">
    <property type="nucleotide sequence ID" value="NZ_JAATIT010000001.1"/>
</dbReference>
<dbReference type="Pfam" id="PF13360">
    <property type="entry name" value="PQQ_2"/>
    <property type="match status" value="2"/>
</dbReference>
<dbReference type="AlphaFoldDB" id="A0A7X6B724"/>
<dbReference type="SUPFAM" id="SSF50998">
    <property type="entry name" value="Quinoprotein alcohol dehydrogenase-like"/>
    <property type="match status" value="1"/>
</dbReference>
<feature type="domain" description="Pyrrolo-quinoline quinone repeat" evidence="2">
    <location>
        <begin position="388"/>
        <end position="447"/>
    </location>
</feature>
<dbReference type="InterPro" id="IPR002372">
    <property type="entry name" value="PQQ_rpt_dom"/>
</dbReference>
<dbReference type="SMART" id="SM00564">
    <property type="entry name" value="PQQ"/>
    <property type="match status" value="5"/>
</dbReference>
<feature type="chain" id="PRO_5030979265" evidence="1">
    <location>
        <begin position="30"/>
        <end position="449"/>
    </location>
</feature>